<comment type="caution">
    <text evidence="2">The sequence shown here is derived from an EMBL/GenBank/DDBJ whole genome shotgun (WGS) entry which is preliminary data.</text>
</comment>
<accession>A0A1G2MYJ7</accession>
<organism evidence="2 3">
    <name type="scientific">Candidatus Taylorbacteria bacterium RIFCSPHIGHO2_02_FULL_45_35</name>
    <dbReference type="NCBI Taxonomy" id="1802311"/>
    <lineage>
        <taxon>Bacteria</taxon>
        <taxon>Candidatus Tayloriibacteriota</taxon>
    </lineage>
</organism>
<evidence type="ECO:0000313" key="3">
    <source>
        <dbReference type="Proteomes" id="UP000177943"/>
    </source>
</evidence>
<feature type="transmembrane region" description="Helical" evidence="1">
    <location>
        <begin position="18"/>
        <end position="36"/>
    </location>
</feature>
<name>A0A1G2MYJ7_9BACT</name>
<gene>
    <name evidence="2" type="ORF">A3D56_00240</name>
</gene>
<reference evidence="2 3" key="1">
    <citation type="journal article" date="2016" name="Nat. Commun.">
        <title>Thousands of microbial genomes shed light on interconnected biogeochemical processes in an aquifer system.</title>
        <authorList>
            <person name="Anantharaman K."/>
            <person name="Brown C.T."/>
            <person name="Hug L.A."/>
            <person name="Sharon I."/>
            <person name="Castelle C.J."/>
            <person name="Probst A.J."/>
            <person name="Thomas B.C."/>
            <person name="Singh A."/>
            <person name="Wilkins M.J."/>
            <person name="Karaoz U."/>
            <person name="Brodie E.L."/>
            <person name="Williams K.H."/>
            <person name="Hubbard S.S."/>
            <person name="Banfield J.F."/>
        </authorList>
    </citation>
    <scope>NUCLEOTIDE SEQUENCE [LARGE SCALE GENOMIC DNA]</scope>
</reference>
<keyword evidence="1" id="KW-0812">Transmembrane</keyword>
<evidence type="ECO:0000256" key="1">
    <source>
        <dbReference type="SAM" id="Phobius"/>
    </source>
</evidence>
<dbReference type="Proteomes" id="UP000177943">
    <property type="component" value="Unassembled WGS sequence"/>
</dbReference>
<dbReference type="AlphaFoldDB" id="A0A1G2MYJ7"/>
<evidence type="ECO:0000313" key="2">
    <source>
        <dbReference type="EMBL" id="OHA28011.1"/>
    </source>
</evidence>
<dbReference type="EMBL" id="MHRP01000002">
    <property type="protein sequence ID" value="OHA28011.1"/>
    <property type="molecule type" value="Genomic_DNA"/>
</dbReference>
<sequence>MFIETDTYRYVKSFFNSTFLQTVAVIVVGVLAYNVAIQQNDLSKQLTNLSYSPKYNEPLKFSVFESDIRIENVGRISLHNIDPSFIDLYAEHKSIIITGDTNTMMYDLEPGSTGIISIPDDLKAKSKTIFVSICYLFNENPLDRVDNFVSPIKLKNDPFYEYMRRVQAYHEHKCSRAYVKYDDKRFPVIR</sequence>
<keyword evidence="1" id="KW-1133">Transmembrane helix</keyword>
<proteinExistence type="predicted"/>
<protein>
    <submittedName>
        <fullName evidence="2">Uncharacterized protein</fullName>
    </submittedName>
</protein>
<keyword evidence="1" id="KW-0472">Membrane</keyword>